<evidence type="ECO:0000259" key="13">
    <source>
        <dbReference type="Pfam" id="PF13963"/>
    </source>
</evidence>
<evidence type="ECO:0000256" key="5">
    <source>
        <dbReference type="ARBA" id="ARBA00022692"/>
    </source>
</evidence>
<dbReference type="Pfam" id="PF02992">
    <property type="entry name" value="Transposase_21"/>
    <property type="match status" value="1"/>
</dbReference>
<evidence type="ECO:0000256" key="4">
    <source>
        <dbReference type="ARBA" id="ARBA00022617"/>
    </source>
</evidence>
<protein>
    <submittedName>
        <fullName evidence="14">Cytochrome P450</fullName>
    </submittedName>
</protein>
<comment type="caution">
    <text evidence="14">The sequence shown here is derived from an EMBL/GenBank/DDBJ whole genome shotgun (WGS) entry which is preliminary data.</text>
</comment>
<dbReference type="InterPro" id="IPR001128">
    <property type="entry name" value="Cyt_P450"/>
</dbReference>
<dbReference type="PROSITE" id="PS00086">
    <property type="entry name" value="CYTOCHROME_P450"/>
    <property type="match status" value="1"/>
</dbReference>
<comment type="cofactor">
    <cofactor evidence="1 12">
        <name>heme</name>
        <dbReference type="ChEBI" id="CHEBI:30413"/>
    </cofactor>
</comment>
<dbReference type="InterPro" id="IPR050651">
    <property type="entry name" value="Plant_Cytochrome_P450_Monoox"/>
</dbReference>
<dbReference type="InterPro" id="IPR002401">
    <property type="entry name" value="Cyt_P450_E_grp-I"/>
</dbReference>
<dbReference type="InterPro" id="IPR029480">
    <property type="entry name" value="Transpos_assoc"/>
</dbReference>
<evidence type="ECO:0000313" key="14">
    <source>
        <dbReference type="EMBL" id="OMO55476.1"/>
    </source>
</evidence>
<organism evidence="14 15">
    <name type="scientific">Corchorus capsularis</name>
    <name type="common">Jute</name>
    <dbReference type="NCBI Taxonomy" id="210143"/>
    <lineage>
        <taxon>Eukaryota</taxon>
        <taxon>Viridiplantae</taxon>
        <taxon>Streptophyta</taxon>
        <taxon>Embryophyta</taxon>
        <taxon>Tracheophyta</taxon>
        <taxon>Spermatophyta</taxon>
        <taxon>Magnoliopsida</taxon>
        <taxon>eudicotyledons</taxon>
        <taxon>Gunneridae</taxon>
        <taxon>Pentapetalae</taxon>
        <taxon>rosids</taxon>
        <taxon>malvids</taxon>
        <taxon>Malvales</taxon>
        <taxon>Malvaceae</taxon>
        <taxon>Grewioideae</taxon>
        <taxon>Apeibeae</taxon>
        <taxon>Corchorus</taxon>
    </lineage>
</organism>
<dbReference type="PANTHER" id="PTHR47947">
    <property type="entry name" value="CYTOCHROME P450 82C3-RELATED"/>
    <property type="match status" value="1"/>
</dbReference>
<evidence type="ECO:0000256" key="1">
    <source>
        <dbReference type="ARBA" id="ARBA00001971"/>
    </source>
</evidence>
<keyword evidence="15" id="KW-1185">Reference proteome</keyword>
<proteinExistence type="inferred from homology"/>
<keyword evidence="9 12" id="KW-0408">Iron</keyword>
<evidence type="ECO:0000256" key="6">
    <source>
        <dbReference type="ARBA" id="ARBA00022723"/>
    </source>
</evidence>
<dbReference type="GO" id="GO:0020037">
    <property type="term" value="F:heme binding"/>
    <property type="evidence" value="ECO:0007669"/>
    <property type="project" value="InterPro"/>
</dbReference>
<evidence type="ECO:0000256" key="9">
    <source>
        <dbReference type="ARBA" id="ARBA00023004"/>
    </source>
</evidence>
<dbReference type="PRINTS" id="PR00463">
    <property type="entry name" value="EP450I"/>
</dbReference>
<dbReference type="InterPro" id="IPR036396">
    <property type="entry name" value="Cyt_P450_sf"/>
</dbReference>
<dbReference type="FunFam" id="1.10.630.10:FF:000023">
    <property type="entry name" value="Cytochrome P450 family protein"/>
    <property type="match status" value="1"/>
</dbReference>
<name>A0A1R3GBN7_COCAP</name>
<evidence type="ECO:0000256" key="8">
    <source>
        <dbReference type="ARBA" id="ARBA00023002"/>
    </source>
</evidence>
<sequence>MDSLSDAQKEELVSFRYKDRLALTFIRMNEKIFDEEICRLSKIEVEDLGLWDISFDAKFSAEVLRLSKIDFEVFEDSVVDKIAHVGQEENSIDDMLVEIFSLDQAEKETVDFFGIEKIFKCEYVAMEFFGEETNMKEFGADFFHDEWENMDQFFETKKHFVKFEDEAVPRVKMKIQFDYSTISQKTSSEMKIEEIYDFIFGIHSNREVFGASNRFALYNFPIMFMVIESRFATCHLQVVRFIPDYRLVFELRHSYLMDKSWMSKPRQCREYKEGVNQFLEFAFSKASRGGKIMCPCKHCVNTKLQTKDEVRVHLICAGFLRGYTYWVLHGEKRGQAASIHDVPSSSSTHNVQDMNMGAMLKDAMGFFSCPVGVDNLGSPNFDDAFDGQNSDEDVGEQQERGFAEQFGEGSTRRESTFFNLLKDAESELYPGYSRNVRLALSSDGLNPFRMVSSNYSVWPVLLFVYNLPPWVGMKQHSFILSMIIPGDKGPGNDIDVYLQPLIKELKQLWEGVETYDASTQQMFNLRAALMWTLNDFPAYREKNEEVPDRLVMWEKTHTKKDGSYVTEDAKKKLEEAKKLQSNSDLSSTSNQRDINEMIFRKVYGEEHSGRVRCLGLGPTPTRVFGVKSNFVYTSEASSNVGQEIELVMVKDELAEIKVKYAKLSDDFADMREAVTLLMAERATCQYATQNELGSRLMVVVSSSTLAEECFTKNDVVLANRPNLLRAKHFGYNSTALSVTSYGDHWRNLRRICAIEIFSNSRLNSFTNVRKDEVRRLLLKLSRDSRQGEFAKVELKSMVFDLTFNNIMRMVAGKWYYGDEVTNEAEAKEFRELIAEQFKSGGTANPADFFPILSWFGFEYKEKKLGQRMDRMLQKLIDEHRSKENNTNSMIDRLLSLQESEPHYYTDKIIKGLIWVMITAGTDSSAVTIEWAMGNLLNHPQVLKKARAEIDSQIGQENLIDEPDVSKLHYLQSIICETLRLYPPARLLVPHTPSSDCTIGGHNVPRGAIVLFNAWAIHRDPNVWEDPTSFKPERFNTEKRESYKLMPFGLGRRACPGAGLAQRLVGLTLGSLIQCFDWERVDGKEVDMTEGIGSSMPKAQPLEALCKARPIVDKVLYN</sequence>
<dbReference type="SUPFAM" id="SSF48264">
    <property type="entry name" value="Cytochrome P450"/>
    <property type="match status" value="1"/>
</dbReference>
<dbReference type="CDD" id="cd20653">
    <property type="entry name" value="CYP81"/>
    <property type="match status" value="1"/>
</dbReference>
<dbReference type="GO" id="GO:0004497">
    <property type="term" value="F:monooxygenase activity"/>
    <property type="evidence" value="ECO:0007669"/>
    <property type="project" value="UniProtKB-KW"/>
</dbReference>
<dbReference type="InterPro" id="IPR004242">
    <property type="entry name" value="Transposase_21"/>
</dbReference>
<dbReference type="Pfam" id="PF13963">
    <property type="entry name" value="Transpos_assoc"/>
    <property type="match status" value="1"/>
</dbReference>
<dbReference type="Gramene" id="OMO55476">
    <property type="protein sequence ID" value="OMO55476"/>
    <property type="gene ID" value="CCACVL1_27228"/>
</dbReference>
<keyword evidence="7" id="KW-1133">Transmembrane helix</keyword>
<evidence type="ECO:0000256" key="2">
    <source>
        <dbReference type="ARBA" id="ARBA00004370"/>
    </source>
</evidence>
<keyword evidence="4 12" id="KW-0349">Heme</keyword>
<dbReference type="STRING" id="210143.A0A1R3GBN7"/>
<feature type="binding site" description="axial binding residue" evidence="12">
    <location>
        <position position="1054"/>
    </location>
    <ligand>
        <name>heme</name>
        <dbReference type="ChEBI" id="CHEBI:30413"/>
    </ligand>
    <ligandPart>
        <name>Fe</name>
        <dbReference type="ChEBI" id="CHEBI:18248"/>
    </ligandPart>
</feature>
<dbReference type="Gene3D" id="1.10.630.10">
    <property type="entry name" value="Cytochrome P450"/>
    <property type="match status" value="1"/>
</dbReference>
<comment type="subcellular location">
    <subcellularLocation>
        <location evidence="2">Membrane</location>
    </subcellularLocation>
</comment>
<dbReference type="GO" id="GO:0005506">
    <property type="term" value="F:iron ion binding"/>
    <property type="evidence" value="ECO:0007669"/>
    <property type="project" value="InterPro"/>
</dbReference>
<keyword evidence="8" id="KW-0560">Oxidoreductase</keyword>
<keyword evidence="5" id="KW-0812">Transmembrane</keyword>
<keyword evidence="10" id="KW-0503">Monooxygenase</keyword>
<dbReference type="Proteomes" id="UP000188268">
    <property type="component" value="Unassembled WGS sequence"/>
</dbReference>
<accession>A0A1R3GBN7</accession>
<gene>
    <name evidence="14" type="ORF">CCACVL1_27228</name>
</gene>
<dbReference type="PRINTS" id="PR00385">
    <property type="entry name" value="P450"/>
</dbReference>
<dbReference type="PANTHER" id="PTHR47947:SF26">
    <property type="entry name" value="CYTOCHROME P450"/>
    <property type="match status" value="1"/>
</dbReference>
<evidence type="ECO:0000256" key="3">
    <source>
        <dbReference type="ARBA" id="ARBA00010617"/>
    </source>
</evidence>
<dbReference type="AlphaFoldDB" id="A0A1R3GBN7"/>
<dbReference type="GO" id="GO:0016705">
    <property type="term" value="F:oxidoreductase activity, acting on paired donors, with incorporation or reduction of molecular oxygen"/>
    <property type="evidence" value="ECO:0007669"/>
    <property type="project" value="InterPro"/>
</dbReference>
<evidence type="ECO:0000256" key="11">
    <source>
        <dbReference type="ARBA" id="ARBA00023136"/>
    </source>
</evidence>
<dbReference type="EMBL" id="AWWV01014662">
    <property type="protein sequence ID" value="OMO55476.1"/>
    <property type="molecule type" value="Genomic_DNA"/>
</dbReference>
<feature type="domain" description="Transposase-associated" evidence="13">
    <location>
        <begin position="259"/>
        <end position="331"/>
    </location>
</feature>
<dbReference type="GO" id="GO:0016020">
    <property type="term" value="C:membrane"/>
    <property type="evidence" value="ECO:0007669"/>
    <property type="project" value="UniProtKB-SubCell"/>
</dbReference>
<evidence type="ECO:0000313" key="15">
    <source>
        <dbReference type="Proteomes" id="UP000188268"/>
    </source>
</evidence>
<evidence type="ECO:0000256" key="12">
    <source>
        <dbReference type="PIRSR" id="PIRSR602401-1"/>
    </source>
</evidence>
<keyword evidence="11" id="KW-0472">Membrane</keyword>
<comment type="similarity">
    <text evidence="3">Belongs to the cytochrome P450 family.</text>
</comment>
<dbReference type="InterPro" id="IPR017972">
    <property type="entry name" value="Cyt_P450_CS"/>
</dbReference>
<reference evidence="14 15" key="1">
    <citation type="submission" date="2013-09" db="EMBL/GenBank/DDBJ databases">
        <title>Corchorus capsularis genome sequencing.</title>
        <authorList>
            <person name="Alam M."/>
            <person name="Haque M.S."/>
            <person name="Islam M.S."/>
            <person name="Emdad E.M."/>
            <person name="Islam M.M."/>
            <person name="Ahmed B."/>
            <person name="Halim A."/>
            <person name="Hossen Q.M.M."/>
            <person name="Hossain M.Z."/>
            <person name="Ahmed R."/>
            <person name="Khan M.M."/>
            <person name="Islam R."/>
            <person name="Rashid M.M."/>
            <person name="Khan S.A."/>
            <person name="Rahman M.S."/>
            <person name="Alam M."/>
        </authorList>
    </citation>
    <scope>NUCLEOTIDE SEQUENCE [LARGE SCALE GENOMIC DNA]</scope>
    <source>
        <strain evidence="15">cv. CVL-1</strain>
        <tissue evidence="14">Whole seedling</tissue>
    </source>
</reference>
<dbReference type="Pfam" id="PF00067">
    <property type="entry name" value="p450"/>
    <property type="match status" value="1"/>
</dbReference>
<evidence type="ECO:0000256" key="10">
    <source>
        <dbReference type="ARBA" id="ARBA00023033"/>
    </source>
</evidence>
<dbReference type="OrthoDB" id="1055148at2759"/>
<keyword evidence="6 12" id="KW-0479">Metal-binding</keyword>
<evidence type="ECO:0000256" key="7">
    <source>
        <dbReference type="ARBA" id="ARBA00022989"/>
    </source>
</evidence>